<keyword evidence="11" id="KW-1185">Reference proteome</keyword>
<feature type="transmembrane region" description="Helical" evidence="7">
    <location>
        <begin position="699"/>
        <end position="719"/>
    </location>
</feature>
<keyword evidence="3 7" id="KW-0812">Transmembrane</keyword>
<evidence type="ECO:0000256" key="7">
    <source>
        <dbReference type="SAM" id="Phobius"/>
    </source>
</evidence>
<evidence type="ECO:0000256" key="4">
    <source>
        <dbReference type="ARBA" id="ARBA00022989"/>
    </source>
</evidence>
<dbReference type="GO" id="GO:0016020">
    <property type="term" value="C:membrane"/>
    <property type="evidence" value="ECO:0007669"/>
    <property type="project" value="UniProtKB-SubCell"/>
</dbReference>
<evidence type="ECO:0000256" key="1">
    <source>
        <dbReference type="ARBA" id="ARBA00004141"/>
    </source>
</evidence>
<evidence type="ECO:0000259" key="9">
    <source>
        <dbReference type="Pfam" id="PF20519"/>
    </source>
</evidence>
<keyword evidence="5 7" id="KW-0472">Membrane</keyword>
<feature type="transmembrane region" description="Helical" evidence="7">
    <location>
        <begin position="408"/>
        <end position="429"/>
    </location>
</feature>
<dbReference type="InterPro" id="IPR051223">
    <property type="entry name" value="Polycystin"/>
</dbReference>
<comment type="similarity">
    <text evidence="2">Belongs to the polycystin family.</text>
</comment>
<reference evidence="10" key="1">
    <citation type="submission" date="2021-01" db="EMBL/GenBank/DDBJ databases">
        <authorList>
            <consortium name="Genoscope - CEA"/>
            <person name="William W."/>
        </authorList>
    </citation>
    <scope>NUCLEOTIDE SEQUENCE</scope>
</reference>
<keyword evidence="4 7" id="KW-1133">Transmembrane helix</keyword>
<dbReference type="EMBL" id="CAJJDN010000026">
    <property type="protein sequence ID" value="CAD8069934.1"/>
    <property type="molecule type" value="Genomic_DNA"/>
</dbReference>
<organism evidence="10 11">
    <name type="scientific">Paramecium sonneborni</name>
    <dbReference type="NCBI Taxonomy" id="65129"/>
    <lineage>
        <taxon>Eukaryota</taxon>
        <taxon>Sar</taxon>
        <taxon>Alveolata</taxon>
        <taxon>Ciliophora</taxon>
        <taxon>Intramacronucleata</taxon>
        <taxon>Oligohymenophorea</taxon>
        <taxon>Peniculida</taxon>
        <taxon>Parameciidae</taxon>
        <taxon>Paramecium</taxon>
    </lineage>
</organism>
<protein>
    <recommendedName>
        <fullName evidence="12">Polycystin cation channel PKD1/PKD2 domain-containing protein</fullName>
    </recommendedName>
</protein>
<evidence type="ECO:0000313" key="11">
    <source>
        <dbReference type="Proteomes" id="UP000692954"/>
    </source>
</evidence>
<comment type="subcellular location">
    <subcellularLocation>
        <location evidence="1">Membrane</location>
        <topology evidence="1">Multi-pass membrane protein</topology>
    </subcellularLocation>
</comment>
<dbReference type="AlphaFoldDB" id="A0A8S1M463"/>
<accession>A0A8S1M463</accession>
<name>A0A8S1M463_9CILI</name>
<dbReference type="PANTHER" id="PTHR10877:SF183">
    <property type="entry name" value="AT14535P-RELATED"/>
    <property type="match status" value="1"/>
</dbReference>
<evidence type="ECO:0000256" key="3">
    <source>
        <dbReference type="ARBA" id="ARBA00022692"/>
    </source>
</evidence>
<feature type="domain" description="Polycystin cation channel PKD1/PKD2" evidence="8">
    <location>
        <begin position="661"/>
        <end position="883"/>
    </location>
</feature>
<dbReference type="Pfam" id="PF08016">
    <property type="entry name" value="PKD_channel"/>
    <property type="match status" value="1"/>
</dbReference>
<feature type="transmembrane region" description="Helical" evidence="7">
    <location>
        <begin position="656"/>
        <end position="679"/>
    </location>
</feature>
<keyword evidence="6" id="KW-0175">Coiled coil</keyword>
<feature type="coiled-coil region" evidence="6">
    <location>
        <begin position="28"/>
        <end position="55"/>
    </location>
</feature>
<evidence type="ECO:0008006" key="12">
    <source>
        <dbReference type="Google" id="ProtNLM"/>
    </source>
</evidence>
<dbReference type="InterPro" id="IPR046791">
    <property type="entry name" value="Polycystin_dom"/>
</dbReference>
<sequence>MIKQKIEKSIDKQIDGENNSYQYYKQKRLVYYEKIQELEEQIEMKQRRNKIIDYEIKMKLRDLNNVEKIFDINKELEVNEVKTQNNEQKSNTSTTIYNMQLQQKQQNQHQFLQKQKLSQEFFSNEMEKYFQYFESCIEQEINQELEIKNDDEKIYISPMVKYHAIQIQCFIKLLDPQQRTQINQRTADNSDYITTTFRYQKSDTFENLKLICLQYWNIIEIDHIYAPETFNKDQNQYYIKTKKYEFFAPDLIIIPNTELIERYCENFDKKYEKEKYVHAILKKKAIKFQSQQDQRETHQQAMDSQSASQFISRTLRDQTLINYTTQAEDSQLIYQQQQNSISGDLSLDDANFIISNMIQKMKQSLTKSYFSFMQRFPLLKKMFQIDTFELELRDNKNLKRKGLKIDDYNILVVLLILILLILNCLQYSLIPNQAAIQSHLSKIEAILELGQNQEFLRISTLDGIFSYFNEFNKFPFYLFNKESQLNKYYEVIGAVRFRNIKVKEMQCQFSIRSDIKSTIQCYQSKQSIDTIETKILSEGNQDWMLFKSINDITINRITKGKFGDYDASGYIKDLKKSKQKMTYYRKQITYEMFQNNDYLNVNTLALIITFTLKSKLDSSFFFIELLLENTNLGIHPNTPKIKNFRLANLDKIEEEILILTYFKLFFSICFVIYLLFVIITFSKEFSIIQSEQTKFGNAFTYFISLIFLMNIFVLFTNFANIQQTFKLLSDQYNPKKIIELEDFEDFGNFAETYQNYFSYLGFSIAALMLRSVLFLGIFQSMLNLIQSIQLSYLQIMISFKIFILILLSFCMIMRSLQGPYSFEFSTFDLAFTSLLQILMNSYDVRKLLENNQLLTTFILTFFYFLLAYFTFNMIIVVYIDSYRQRKMNIQTNQIKKYLNN</sequence>
<feature type="transmembrane region" description="Helical" evidence="7">
    <location>
        <begin position="853"/>
        <end position="879"/>
    </location>
</feature>
<dbReference type="OrthoDB" id="292773at2759"/>
<dbReference type="InterPro" id="IPR013122">
    <property type="entry name" value="PKD1_2_channel"/>
</dbReference>
<evidence type="ECO:0000313" key="10">
    <source>
        <dbReference type="EMBL" id="CAD8069934.1"/>
    </source>
</evidence>
<gene>
    <name evidence="10" type="ORF">PSON_ATCC_30995.1.T0260105</name>
</gene>
<dbReference type="Pfam" id="PF20519">
    <property type="entry name" value="Polycystin_dom"/>
    <property type="match status" value="1"/>
</dbReference>
<evidence type="ECO:0000256" key="2">
    <source>
        <dbReference type="ARBA" id="ARBA00007200"/>
    </source>
</evidence>
<feature type="domain" description="Polycystin" evidence="9">
    <location>
        <begin position="485"/>
        <end position="646"/>
    </location>
</feature>
<evidence type="ECO:0000259" key="8">
    <source>
        <dbReference type="Pfam" id="PF08016"/>
    </source>
</evidence>
<evidence type="ECO:0000256" key="6">
    <source>
        <dbReference type="SAM" id="Coils"/>
    </source>
</evidence>
<comment type="caution">
    <text evidence="10">The sequence shown here is derived from an EMBL/GenBank/DDBJ whole genome shotgun (WGS) entry which is preliminary data.</text>
</comment>
<feature type="transmembrane region" description="Helical" evidence="7">
    <location>
        <begin position="790"/>
        <end position="814"/>
    </location>
</feature>
<feature type="transmembrane region" description="Helical" evidence="7">
    <location>
        <begin position="756"/>
        <end position="778"/>
    </location>
</feature>
<dbReference type="Proteomes" id="UP000692954">
    <property type="component" value="Unassembled WGS sequence"/>
</dbReference>
<dbReference type="PANTHER" id="PTHR10877">
    <property type="entry name" value="POLYCYSTIN FAMILY MEMBER"/>
    <property type="match status" value="1"/>
</dbReference>
<proteinExistence type="inferred from homology"/>
<evidence type="ECO:0000256" key="5">
    <source>
        <dbReference type="ARBA" id="ARBA00023136"/>
    </source>
</evidence>